<gene>
    <name evidence="7" type="ORF">CMC5_069220</name>
</gene>
<feature type="region of interest" description="Disordered" evidence="5">
    <location>
        <begin position="44"/>
        <end position="65"/>
    </location>
</feature>
<dbReference type="Gene3D" id="3.30.200.20">
    <property type="entry name" value="Phosphorylase Kinase, domain 1"/>
    <property type="match status" value="2"/>
</dbReference>
<accession>A0A0K1EP55</accession>
<dbReference type="SUPFAM" id="SSF52540">
    <property type="entry name" value="P-loop containing nucleoside triphosphate hydrolases"/>
    <property type="match status" value="1"/>
</dbReference>
<dbReference type="PATRIC" id="fig|52.7.peg.7600"/>
<proteinExistence type="predicted"/>
<sequence>MWERQVIAERFQVQRLAGSGGMGSVYRALDQHTGTPVALKVLRRGRSASEDSGSETGTVTLTARGIGEPGGLKVRQAGEDREVARLEREARLLSRLRHPRVVRYIATGATPAGEPYLVMEWLDGETLTDRLKRGALNVEETLTLGVRAAEALGAVHRLGVVHRDVKPSNLFLRGGTLEGLTLIDFGIARRQSASPTLTSPGAVVGTLGYLSPEQAQGDPAVDARSDVFSLGCVLYRCLAGRAPFLEGSPLSVLLQVVSEPPPRLRTLRPEVPPALESLIERMLAKPRDKRPRHGNEVATMLRALERQRLSSASGKGAGGYPWRHLSEAERRFVGLVLARPRSEGTALAAQARTVRDVAERHRGHLEVLDDGSLMVVMVDGSAATDLAAQAARCALSLRPLLGGTVAVVAGRAELDKGLPSGALRERAMDLLAAGEREDGIEHAQVDEVSAVVRVDEVTAGLLRARFELETVEGGAVLRGERPAGRATRSTGKLVACVGRERELAQLETLFLHARDEARACAALVTAAPGTGKSWLLHEFLVRLRGRGEAMEIWVGQGNPTRAGGAFGLLGHALRSAVGLRGGESIAERRREARAWVGRHLDPSGPLCPDELVASLGELFALPPRTRGEDGNGTVFRDPAMLRTQMRRAWIHLVRTACAGRPLLLVLEDLHWGDLPSIRLVDAILDELHDLPLMVLALARPEVEEVFPKLWEKRRLQHIRLDPLTRRASERLARMTLGDRASDRTIAALVERADGNAFYLDELLRAATRGAGRALPESVLAMMHTHLERLDSGARRLLRAASLFGQTFWRGGVEALTDGEDAAAGLAELAAKELVTPQQEGRFPGEVEYRFRDTLVREAAYGMLSDEDRALGHRLAAEWLEQAGRPRVRSGRSSANLLDG</sequence>
<evidence type="ECO:0000256" key="3">
    <source>
        <dbReference type="ARBA" id="ARBA00022777"/>
    </source>
</evidence>
<dbReference type="RefSeq" id="WP_050434280.1">
    <property type="nucleotide sequence ID" value="NZ_CP012159.1"/>
</dbReference>
<keyword evidence="2" id="KW-0547">Nucleotide-binding</keyword>
<reference evidence="7 8" key="1">
    <citation type="submission" date="2015-07" db="EMBL/GenBank/DDBJ databases">
        <title>Genome analysis of myxobacterium Chondromyces crocatus Cm c5 reveals a high potential for natural compound synthesis and the genetic basis for the loss of fruiting body formation.</title>
        <authorList>
            <person name="Zaburannyi N."/>
            <person name="Bunk B."/>
            <person name="Maier J."/>
            <person name="Overmann J."/>
            <person name="Mueller R."/>
        </authorList>
    </citation>
    <scope>NUCLEOTIDE SEQUENCE [LARGE SCALE GENOMIC DNA]</scope>
    <source>
        <strain evidence="7 8">Cm c5</strain>
    </source>
</reference>
<dbReference type="InterPro" id="IPR008271">
    <property type="entry name" value="Ser/Thr_kinase_AS"/>
</dbReference>
<dbReference type="CDD" id="cd14014">
    <property type="entry name" value="STKc_PknB_like"/>
    <property type="match status" value="1"/>
</dbReference>
<dbReference type="STRING" id="52.CMC5_069220"/>
<name>A0A0K1EP55_CHOCO</name>
<keyword evidence="3 7" id="KW-0418">Kinase</keyword>
<keyword evidence="4" id="KW-0067">ATP-binding</keyword>
<evidence type="ECO:0000256" key="2">
    <source>
        <dbReference type="ARBA" id="ARBA00022741"/>
    </source>
</evidence>
<dbReference type="SUPFAM" id="SSF56112">
    <property type="entry name" value="Protein kinase-like (PK-like)"/>
    <property type="match status" value="1"/>
</dbReference>
<evidence type="ECO:0000259" key="6">
    <source>
        <dbReference type="PROSITE" id="PS50011"/>
    </source>
</evidence>
<evidence type="ECO:0000313" key="8">
    <source>
        <dbReference type="Proteomes" id="UP000067626"/>
    </source>
</evidence>
<dbReference type="InterPro" id="IPR027417">
    <property type="entry name" value="P-loop_NTPase"/>
</dbReference>
<evidence type="ECO:0000313" key="7">
    <source>
        <dbReference type="EMBL" id="AKT42695.1"/>
    </source>
</evidence>
<dbReference type="InterPro" id="IPR011009">
    <property type="entry name" value="Kinase-like_dom_sf"/>
</dbReference>
<evidence type="ECO:0000256" key="5">
    <source>
        <dbReference type="SAM" id="MobiDB-lite"/>
    </source>
</evidence>
<feature type="domain" description="Protein kinase" evidence="6">
    <location>
        <begin position="11"/>
        <end position="304"/>
    </location>
</feature>
<dbReference type="EC" id="2.7.11.1" evidence="7"/>
<protein>
    <submittedName>
        <fullName evidence="7">Protein kinase</fullName>
        <ecNumber evidence="7">2.7.11.1</ecNumber>
    </submittedName>
</protein>
<dbReference type="InterPro" id="IPR041664">
    <property type="entry name" value="AAA_16"/>
</dbReference>
<keyword evidence="8" id="KW-1185">Reference proteome</keyword>
<dbReference type="GO" id="GO:0005524">
    <property type="term" value="F:ATP binding"/>
    <property type="evidence" value="ECO:0007669"/>
    <property type="project" value="UniProtKB-KW"/>
</dbReference>
<evidence type="ECO:0000256" key="1">
    <source>
        <dbReference type="ARBA" id="ARBA00022679"/>
    </source>
</evidence>
<dbReference type="OrthoDB" id="9786339at2"/>
<dbReference type="Proteomes" id="UP000067626">
    <property type="component" value="Chromosome"/>
</dbReference>
<dbReference type="Pfam" id="PF00069">
    <property type="entry name" value="Pkinase"/>
    <property type="match status" value="1"/>
</dbReference>
<dbReference type="PROSITE" id="PS00108">
    <property type="entry name" value="PROTEIN_KINASE_ST"/>
    <property type="match status" value="1"/>
</dbReference>
<dbReference type="AlphaFoldDB" id="A0A0K1EP55"/>
<dbReference type="PANTHER" id="PTHR43289:SF6">
    <property type="entry name" value="SERINE_THREONINE-PROTEIN KINASE NEKL-3"/>
    <property type="match status" value="1"/>
</dbReference>
<dbReference type="SMART" id="SM00220">
    <property type="entry name" value="S_TKc"/>
    <property type="match status" value="1"/>
</dbReference>
<dbReference type="KEGG" id="ccro:CMC5_069220"/>
<feature type="compositionally biased region" description="Polar residues" evidence="5">
    <location>
        <begin position="50"/>
        <end position="61"/>
    </location>
</feature>
<dbReference type="EMBL" id="CP012159">
    <property type="protein sequence ID" value="AKT42695.1"/>
    <property type="molecule type" value="Genomic_DNA"/>
</dbReference>
<keyword evidence="1 7" id="KW-0808">Transferase</keyword>
<dbReference type="PANTHER" id="PTHR43289">
    <property type="entry name" value="MITOGEN-ACTIVATED PROTEIN KINASE KINASE KINASE 20-RELATED"/>
    <property type="match status" value="1"/>
</dbReference>
<dbReference type="Gene3D" id="1.10.510.10">
    <property type="entry name" value="Transferase(Phosphotransferase) domain 1"/>
    <property type="match status" value="1"/>
</dbReference>
<dbReference type="Pfam" id="PF13191">
    <property type="entry name" value="AAA_16"/>
    <property type="match status" value="1"/>
</dbReference>
<evidence type="ECO:0000256" key="4">
    <source>
        <dbReference type="ARBA" id="ARBA00022840"/>
    </source>
</evidence>
<dbReference type="GO" id="GO:0004674">
    <property type="term" value="F:protein serine/threonine kinase activity"/>
    <property type="evidence" value="ECO:0007669"/>
    <property type="project" value="UniProtKB-EC"/>
</dbReference>
<dbReference type="PROSITE" id="PS50011">
    <property type="entry name" value="PROTEIN_KINASE_DOM"/>
    <property type="match status" value="1"/>
</dbReference>
<organism evidence="7 8">
    <name type="scientific">Chondromyces crocatus</name>
    <dbReference type="NCBI Taxonomy" id="52"/>
    <lineage>
        <taxon>Bacteria</taxon>
        <taxon>Pseudomonadati</taxon>
        <taxon>Myxococcota</taxon>
        <taxon>Polyangia</taxon>
        <taxon>Polyangiales</taxon>
        <taxon>Polyangiaceae</taxon>
        <taxon>Chondromyces</taxon>
    </lineage>
</organism>
<dbReference type="InterPro" id="IPR000719">
    <property type="entry name" value="Prot_kinase_dom"/>
</dbReference>